<keyword evidence="10" id="KW-0862">Zinc</keyword>
<evidence type="ECO:0000313" key="20">
    <source>
        <dbReference type="Proteomes" id="UP000317494"/>
    </source>
</evidence>
<dbReference type="PROSITE" id="PS00479">
    <property type="entry name" value="ZF_DAG_PE_1"/>
    <property type="match status" value="1"/>
</dbReference>
<dbReference type="InterPro" id="IPR002219">
    <property type="entry name" value="PKC_DAG/PE"/>
</dbReference>
<evidence type="ECO:0000259" key="15">
    <source>
        <dbReference type="PROSITE" id="PS50004"/>
    </source>
</evidence>
<feature type="region of interest" description="Disordered" evidence="14">
    <location>
        <begin position="656"/>
        <end position="727"/>
    </location>
</feature>
<dbReference type="SMART" id="SM00133">
    <property type="entry name" value="S_TK_X"/>
    <property type="match status" value="1"/>
</dbReference>
<sequence>MAAGATNHQALLADLHHALDREHKNLLGQRKMEATWSLAQKAELSRTVREEIDATMARIAFLESQLQTLNVQSAIPLTSQPSRMSESATSTTAPTTRHSMHDTIPLLPFDYLKHESALTLHKVAFKLEAVKRKLAVEQKTKQQAEQSTIQLKLDLTALNADPQKIADAQLAELEANARVACLMKAELRWEQLYIPTAPNQNILEETISHSNSHNIKLMSGHLKVRVITAANLPNKSPDSVSYAVVRVDETERARTKPSSTSWNQDFDIEVSKAEQFEMGVYSDDGLLLSLIWFKLSELAEAVAAQEPHSEGIGSWFGFGKQGGLETWLDLEPAGQVLARFQFVEDKYDIQPDSGFLKRRQAVKKNVAVRGHRFQKASRGISNRCVVCEKIMLTGFACEYCKYSVHKECSEKSLTCSVNPEIEDQESEDDKKVAKHLGKHRIVHSFSPATAPIAPPCWCDQCGQVIPPLTSMRKCSACDNFTVHAVCEKLVPHFCGMSAHKADEFMREAEKIEEKKRKDLLEAEEKKRLQTAEDVRAASILQRRSRDLQKSVKRQNEIFGAPSPDGPISTKVISRTGSTSQTPTMDVLAPDTDIYVQVSQALDQRRKERDHFEARMQQATSPPVSPASSNSSLNPPNSALYDYVNEILAARDRERKSLESRLTSMTSPVSPTLSPSTNPNSIQRPPSTASVSSATSRSQSKSPLMSNAPPRTVSRQSSTDIPPFPPSPVYSESVVIDVNDPALIREQQAAFETFKHYRESSVTIPLQSPSSATSLSSLDAGPPRTVSLLNHRPLSFAQAAAGVLSQDQIKAFIAEQQRLYIQAQQSRSTSAGTSVPVTPATPVNSSSDGFGSNNNTGTGLLADTPTVEADMLPALSQEQSDYEGEIDTEDELLHDEEEEEIRLREQEERRRREALERQAMAEEAERQAREQEEASRRSMLQETAQQHIRELILAQQMAAQQRIQMETTLREAAARREQEVRMREEMHQRELQQAALARAQQEALREQHRREEYERQVRAQQLQEQMTRQQEYLATVQRHQQSLYNQQVMSMQDHQRRQQQLFIQQQQQAEHMKRFQSANGVAAAAAFIQQQQVATAQQQHLQAMQHQQTITLHSRSSIGKRKMSVRKFVNLNDFSLIAVLGKGAFGKVTLVEDKRTKELFALKSLKKEHAIENNDIESIKAELTVFRLASASRFPFLVNLYACFQTPDRLNFVMEYAAGGDLMIHLSKNGRFPRNTEGIKFYAAELLLALEFLHQHKVVYRDLKPENVLLSPEGHIKLADYGVCKENVGYGVTTRTFCGTLDTMAPEIIRGEKYTRAVDWWSFGIMLYVFVFRSYPYKGNDEGDYLKEITSKPLRFPVEPDPELKDLILKLLVVNPNRRLGSGRRDADEIKMHPWFYGVDWDALVNLRIRPPFVPHRKNPYDVGNFDMEFTKESPAFTQMRGKLSHKEQNDFNGFDYICADWGTAVSQQVLSYSAGDILR</sequence>
<evidence type="ECO:0000256" key="13">
    <source>
        <dbReference type="SAM" id="Coils"/>
    </source>
</evidence>
<feature type="compositionally biased region" description="Polar residues" evidence="14">
    <location>
        <begin position="825"/>
        <end position="835"/>
    </location>
</feature>
<evidence type="ECO:0000256" key="11">
    <source>
        <dbReference type="ARBA" id="ARBA00022840"/>
    </source>
</evidence>
<dbReference type="SMART" id="SM00239">
    <property type="entry name" value="C2"/>
    <property type="match status" value="1"/>
</dbReference>
<dbReference type="InterPro" id="IPR017892">
    <property type="entry name" value="Pkinase_C"/>
</dbReference>
<dbReference type="SMART" id="SM00220">
    <property type="entry name" value="S_TKc"/>
    <property type="match status" value="1"/>
</dbReference>
<comment type="caution">
    <text evidence="19">The sequence shown here is derived from an EMBL/GenBank/DDBJ whole genome shotgun (WGS) entry which is preliminary data.</text>
</comment>
<dbReference type="PROSITE" id="PS51285">
    <property type="entry name" value="AGC_KINASE_CTER"/>
    <property type="match status" value="1"/>
</dbReference>
<dbReference type="InterPro" id="IPR017441">
    <property type="entry name" value="Protein_kinase_ATP_BS"/>
</dbReference>
<comment type="similarity">
    <text evidence="1">Belongs to the protein kinase superfamily. AGC Ser/Thr protein kinase family. PKC subfamily.</text>
</comment>
<dbReference type="Gene3D" id="3.30.200.20">
    <property type="entry name" value="Phosphorylase Kinase, domain 1"/>
    <property type="match status" value="1"/>
</dbReference>
<dbReference type="EC" id="2.7.11.13" evidence="2"/>
<keyword evidence="13" id="KW-0175">Coiled coil</keyword>
<evidence type="ECO:0000259" key="16">
    <source>
        <dbReference type="PROSITE" id="PS50011"/>
    </source>
</evidence>
<evidence type="ECO:0000256" key="2">
    <source>
        <dbReference type="ARBA" id="ARBA00012429"/>
    </source>
</evidence>
<keyword evidence="6" id="KW-0479">Metal-binding</keyword>
<dbReference type="PROSITE" id="PS50081">
    <property type="entry name" value="ZF_DAG_PE_2"/>
    <property type="match status" value="2"/>
</dbReference>
<evidence type="ECO:0000256" key="4">
    <source>
        <dbReference type="ARBA" id="ARBA00022553"/>
    </source>
</evidence>
<dbReference type="SUPFAM" id="SSF49562">
    <property type="entry name" value="C2 domain (Calcium/lipid-binding domain, CaLB)"/>
    <property type="match status" value="1"/>
</dbReference>
<keyword evidence="9" id="KW-0418">Kinase</keyword>
<keyword evidence="4" id="KW-0597">Phosphoprotein</keyword>
<dbReference type="Gene3D" id="3.30.60.20">
    <property type="match status" value="1"/>
</dbReference>
<dbReference type="SUPFAM" id="SSF57889">
    <property type="entry name" value="Cysteine-rich domain"/>
    <property type="match status" value="2"/>
</dbReference>
<dbReference type="FunFam" id="1.10.510.10:FF:000210">
    <property type="entry name" value="Non-specific serine/threonine protein kinase"/>
    <property type="match status" value="1"/>
</dbReference>
<organism evidence="19 20">
    <name type="scientific">Synchytrium endobioticum</name>
    <dbReference type="NCBI Taxonomy" id="286115"/>
    <lineage>
        <taxon>Eukaryota</taxon>
        <taxon>Fungi</taxon>
        <taxon>Fungi incertae sedis</taxon>
        <taxon>Chytridiomycota</taxon>
        <taxon>Chytridiomycota incertae sedis</taxon>
        <taxon>Chytridiomycetes</taxon>
        <taxon>Synchytriales</taxon>
        <taxon>Synchytriaceae</taxon>
        <taxon>Synchytrium</taxon>
    </lineage>
</organism>
<dbReference type="Proteomes" id="UP000317494">
    <property type="component" value="Unassembled WGS sequence"/>
</dbReference>
<dbReference type="STRING" id="286115.A0A507CQ82"/>
<keyword evidence="5" id="KW-0808">Transferase</keyword>
<dbReference type="GO" id="GO:0005524">
    <property type="term" value="F:ATP binding"/>
    <property type="evidence" value="ECO:0007669"/>
    <property type="project" value="UniProtKB-UniRule"/>
</dbReference>
<accession>A0A507CQ82</accession>
<reference evidence="19 20" key="1">
    <citation type="journal article" date="2019" name="Sci. Rep.">
        <title>Comparative genomics of chytrid fungi reveal insights into the obligate biotrophic and pathogenic lifestyle of Synchytrium endobioticum.</title>
        <authorList>
            <person name="van de Vossenberg B.T.L.H."/>
            <person name="Warris S."/>
            <person name="Nguyen H.D.T."/>
            <person name="van Gent-Pelzer M.P.E."/>
            <person name="Joly D.L."/>
            <person name="van de Geest H.C."/>
            <person name="Bonants P.J.M."/>
            <person name="Smith D.S."/>
            <person name="Levesque C.A."/>
            <person name="van der Lee T.A.J."/>
        </authorList>
    </citation>
    <scope>NUCLEOTIDE SEQUENCE [LARGE SCALE GENOMIC DNA]</scope>
    <source>
        <strain evidence="19 20">MB42</strain>
    </source>
</reference>
<dbReference type="SUPFAM" id="SSF56112">
    <property type="entry name" value="Protein kinase-like (PK-like)"/>
    <property type="match status" value="1"/>
</dbReference>
<dbReference type="Pfam" id="PF00168">
    <property type="entry name" value="C2"/>
    <property type="match status" value="1"/>
</dbReference>
<dbReference type="Gene3D" id="2.60.40.150">
    <property type="entry name" value="C2 domain"/>
    <property type="match status" value="1"/>
</dbReference>
<feature type="region of interest" description="Disordered" evidence="14">
    <location>
        <begin position="875"/>
        <end position="899"/>
    </location>
</feature>
<feature type="domain" description="Phorbol-ester/DAG-type" evidence="17">
    <location>
        <begin position="370"/>
        <end position="415"/>
    </location>
</feature>
<name>A0A507CQ82_9FUNG</name>
<evidence type="ECO:0000256" key="10">
    <source>
        <dbReference type="ARBA" id="ARBA00022833"/>
    </source>
</evidence>
<feature type="region of interest" description="Disordered" evidence="14">
    <location>
        <begin position="825"/>
        <end position="859"/>
    </location>
</feature>
<keyword evidence="20" id="KW-1185">Reference proteome</keyword>
<dbReference type="VEuPathDB" id="FungiDB:SeMB42_g05634"/>
<dbReference type="PANTHER" id="PTHR24351">
    <property type="entry name" value="RIBOSOMAL PROTEIN S6 KINASE"/>
    <property type="match status" value="1"/>
</dbReference>
<keyword evidence="3" id="KW-0723">Serine/threonine-protein kinase</keyword>
<feature type="compositionally biased region" description="Low complexity" evidence="14">
    <location>
        <begin position="661"/>
        <end position="701"/>
    </location>
</feature>
<feature type="domain" description="C2" evidence="15">
    <location>
        <begin position="203"/>
        <end position="316"/>
    </location>
</feature>
<dbReference type="Gene3D" id="1.10.510.10">
    <property type="entry name" value="Transferase(Phosphotransferase) domain 1"/>
    <property type="match status" value="1"/>
</dbReference>
<protein>
    <recommendedName>
        <fullName evidence="2">protein kinase C</fullName>
        <ecNumber evidence="2">2.7.11.13</ecNumber>
    </recommendedName>
</protein>
<evidence type="ECO:0000313" key="19">
    <source>
        <dbReference type="EMBL" id="TPX41293.1"/>
    </source>
</evidence>
<keyword evidence="8" id="KW-0863">Zinc-finger</keyword>
<dbReference type="PROSITE" id="PS50004">
    <property type="entry name" value="C2"/>
    <property type="match status" value="1"/>
</dbReference>
<feature type="compositionally biased region" description="Acidic residues" evidence="14">
    <location>
        <begin position="879"/>
        <end position="899"/>
    </location>
</feature>
<proteinExistence type="inferred from homology"/>
<dbReference type="InterPro" id="IPR000961">
    <property type="entry name" value="AGC-kinase_C"/>
</dbReference>
<feature type="compositionally biased region" description="Basic and acidic residues" evidence="14">
    <location>
        <begin position="602"/>
        <end position="613"/>
    </location>
</feature>
<gene>
    <name evidence="19" type="ORF">SeMB42_g05634</name>
</gene>
<evidence type="ECO:0000256" key="14">
    <source>
        <dbReference type="SAM" id="MobiDB-lite"/>
    </source>
</evidence>
<evidence type="ECO:0000256" key="3">
    <source>
        <dbReference type="ARBA" id="ARBA00022527"/>
    </source>
</evidence>
<dbReference type="InterPro" id="IPR011009">
    <property type="entry name" value="Kinase-like_dom_sf"/>
</dbReference>
<evidence type="ECO:0000256" key="6">
    <source>
        <dbReference type="ARBA" id="ARBA00022723"/>
    </source>
</evidence>
<feature type="region of interest" description="Disordered" evidence="14">
    <location>
        <begin position="79"/>
        <end position="99"/>
    </location>
</feature>
<evidence type="ECO:0000256" key="12">
    <source>
        <dbReference type="PROSITE-ProRule" id="PRU10141"/>
    </source>
</evidence>
<evidence type="ECO:0000259" key="17">
    <source>
        <dbReference type="PROSITE" id="PS50081"/>
    </source>
</evidence>
<dbReference type="InterPro" id="IPR000008">
    <property type="entry name" value="C2_dom"/>
</dbReference>
<dbReference type="SMART" id="SM00109">
    <property type="entry name" value="C1"/>
    <property type="match status" value="2"/>
</dbReference>
<feature type="domain" description="Phorbol-ester/DAG-type" evidence="17">
    <location>
        <begin position="442"/>
        <end position="494"/>
    </location>
</feature>
<evidence type="ECO:0000256" key="7">
    <source>
        <dbReference type="ARBA" id="ARBA00022741"/>
    </source>
</evidence>
<feature type="compositionally biased region" description="Basic and acidic residues" evidence="14">
    <location>
        <begin position="917"/>
        <end position="935"/>
    </location>
</feature>
<feature type="domain" description="Protein kinase" evidence="16">
    <location>
        <begin position="1133"/>
        <end position="1395"/>
    </location>
</feature>
<evidence type="ECO:0000259" key="18">
    <source>
        <dbReference type="PROSITE" id="PS51285"/>
    </source>
</evidence>
<keyword evidence="11 12" id="KW-0067">ATP-binding</keyword>
<feature type="region of interest" description="Disordered" evidence="14">
    <location>
        <begin position="917"/>
        <end position="941"/>
    </location>
</feature>
<feature type="compositionally biased region" description="Low complexity" evidence="14">
    <location>
        <begin position="843"/>
        <end position="858"/>
    </location>
</feature>
<dbReference type="InterPro" id="IPR035892">
    <property type="entry name" value="C2_domain_sf"/>
</dbReference>
<dbReference type="PROSITE" id="PS00108">
    <property type="entry name" value="PROTEIN_KINASE_ST"/>
    <property type="match status" value="1"/>
</dbReference>
<feature type="coiled-coil region" evidence="13">
    <location>
        <begin position="981"/>
        <end position="1029"/>
    </location>
</feature>
<evidence type="ECO:0000256" key="9">
    <source>
        <dbReference type="ARBA" id="ARBA00022777"/>
    </source>
</evidence>
<feature type="compositionally biased region" description="Low complexity" evidence="14">
    <location>
        <begin position="87"/>
        <end position="96"/>
    </location>
</feature>
<feature type="domain" description="AGC-kinase C-terminal" evidence="18">
    <location>
        <begin position="1396"/>
        <end position="1466"/>
    </location>
</feature>
<dbReference type="GO" id="GO:0008270">
    <property type="term" value="F:zinc ion binding"/>
    <property type="evidence" value="ECO:0007669"/>
    <property type="project" value="UniProtKB-KW"/>
</dbReference>
<evidence type="ECO:0000256" key="1">
    <source>
        <dbReference type="ARBA" id="ARBA00005490"/>
    </source>
</evidence>
<dbReference type="PROSITE" id="PS50011">
    <property type="entry name" value="PROTEIN_KINASE_DOM"/>
    <property type="match status" value="1"/>
</dbReference>
<dbReference type="InterPro" id="IPR000719">
    <property type="entry name" value="Prot_kinase_dom"/>
</dbReference>
<keyword evidence="7 12" id="KW-0547">Nucleotide-binding</keyword>
<dbReference type="GO" id="GO:0004697">
    <property type="term" value="F:diacylglycerol-dependent serine/threonine kinase activity"/>
    <property type="evidence" value="ECO:0007669"/>
    <property type="project" value="UniProtKB-EC"/>
</dbReference>
<feature type="compositionally biased region" description="Low complexity" evidence="14">
    <location>
        <begin position="625"/>
        <end position="636"/>
    </location>
</feature>
<evidence type="ECO:0000256" key="5">
    <source>
        <dbReference type="ARBA" id="ARBA00022679"/>
    </source>
</evidence>
<dbReference type="PROSITE" id="PS00107">
    <property type="entry name" value="PROTEIN_KINASE_ATP"/>
    <property type="match status" value="1"/>
</dbReference>
<dbReference type="Pfam" id="PF00069">
    <property type="entry name" value="Pkinase"/>
    <property type="match status" value="1"/>
</dbReference>
<feature type="region of interest" description="Disordered" evidence="14">
    <location>
        <begin position="601"/>
        <end position="636"/>
    </location>
</feature>
<evidence type="ECO:0000256" key="8">
    <source>
        <dbReference type="ARBA" id="ARBA00022771"/>
    </source>
</evidence>
<dbReference type="Pfam" id="PF00433">
    <property type="entry name" value="Pkinase_C"/>
    <property type="match status" value="1"/>
</dbReference>
<dbReference type="InterPro" id="IPR046349">
    <property type="entry name" value="C1-like_sf"/>
</dbReference>
<dbReference type="InterPro" id="IPR008271">
    <property type="entry name" value="Ser/Thr_kinase_AS"/>
</dbReference>
<dbReference type="EMBL" id="QEAN01000276">
    <property type="protein sequence ID" value="TPX41293.1"/>
    <property type="molecule type" value="Genomic_DNA"/>
</dbReference>
<feature type="binding site" evidence="12">
    <location>
        <position position="1162"/>
    </location>
    <ligand>
        <name>ATP</name>
        <dbReference type="ChEBI" id="CHEBI:30616"/>
    </ligand>
</feature>
<dbReference type="FunFam" id="3.30.200.20:FF:000103">
    <property type="entry name" value="Protein kinase C"/>
    <property type="match status" value="1"/>
</dbReference>